<evidence type="ECO:0000313" key="3">
    <source>
        <dbReference type="EMBL" id="CAL1151508.1"/>
    </source>
</evidence>
<sequence length="476" mass="52275">MGKGLRAEKAAPKASGSGKALGSGKATAKASEVSFPANESGQPVGVLCIKHKKLKCKLCPDEADEVVIDRVNGNKAFKTVFFNAEKSLDALDEHRVIPGCHPPTDVFTNTSNRSLHVRCIVYWEAGLLTEAEFTDVFGISVKDVQNLKKIEGVNEEGEKRNFYLISLKGLSAEEVFGMRRVMLCHEMAVNQSEFQVQAGEQLTDDQGHKWFSFASKGHFDNARPFKLNGKSSMITGGSLHQLARELTESREDASMPDSQDSSGKDQDLLDEMDCNGDEGGSEGPKHEVVTEADRMLGRGAMAAPEKSTKKKRKVAPVEEDDIPEEAGSTMSSQLAHLETTDPLMFDVAKKHHKITGRATPPCLLMLTVAKQFQGDTKIGHVLNGANKVLDILQENKAREDAVTLQDRIAQIEAVKILLTKRIDTLKEGDITRILELLNENKADFPFQLKSGLTGRMLDFKFDFIITNASASRLLMC</sequence>
<feature type="compositionally biased region" description="Acidic residues" evidence="1">
    <location>
        <begin position="268"/>
        <end position="280"/>
    </location>
</feature>
<keyword evidence="4" id="KW-1185">Reference proteome</keyword>
<feature type="compositionally biased region" description="Basic and acidic residues" evidence="1">
    <location>
        <begin position="1"/>
        <end position="11"/>
    </location>
</feature>
<gene>
    <name evidence="2" type="ORF">C1SCF055_LOCUS24454</name>
</gene>
<protein>
    <submittedName>
        <fullName evidence="2">Uncharacterized protein</fullName>
    </submittedName>
</protein>
<feature type="compositionally biased region" description="Low complexity" evidence="1">
    <location>
        <begin position="12"/>
        <end position="23"/>
    </location>
</feature>
<feature type="region of interest" description="Disordered" evidence="1">
    <location>
        <begin position="1"/>
        <end position="23"/>
    </location>
</feature>
<dbReference type="EMBL" id="CAMXCT030002435">
    <property type="protein sequence ID" value="CAL4785445.1"/>
    <property type="molecule type" value="Genomic_DNA"/>
</dbReference>
<evidence type="ECO:0000256" key="1">
    <source>
        <dbReference type="SAM" id="MobiDB-lite"/>
    </source>
</evidence>
<reference evidence="2" key="1">
    <citation type="submission" date="2022-10" db="EMBL/GenBank/DDBJ databases">
        <authorList>
            <person name="Chen Y."/>
            <person name="Dougan E. K."/>
            <person name="Chan C."/>
            <person name="Rhodes N."/>
            <person name="Thang M."/>
        </authorList>
    </citation>
    <scope>NUCLEOTIDE SEQUENCE</scope>
</reference>
<dbReference type="OrthoDB" id="441719at2759"/>
<dbReference type="AlphaFoldDB" id="A0A9P1G301"/>
<comment type="caution">
    <text evidence="2">The sequence shown here is derived from an EMBL/GenBank/DDBJ whole genome shotgun (WGS) entry which is preliminary data.</text>
</comment>
<feature type="region of interest" description="Disordered" evidence="1">
    <location>
        <begin position="246"/>
        <end position="330"/>
    </location>
</feature>
<dbReference type="Proteomes" id="UP001152797">
    <property type="component" value="Unassembled WGS sequence"/>
</dbReference>
<organism evidence="2">
    <name type="scientific">Cladocopium goreaui</name>
    <dbReference type="NCBI Taxonomy" id="2562237"/>
    <lineage>
        <taxon>Eukaryota</taxon>
        <taxon>Sar</taxon>
        <taxon>Alveolata</taxon>
        <taxon>Dinophyceae</taxon>
        <taxon>Suessiales</taxon>
        <taxon>Symbiodiniaceae</taxon>
        <taxon>Cladocopium</taxon>
    </lineage>
</organism>
<evidence type="ECO:0000313" key="2">
    <source>
        <dbReference type="EMBL" id="CAI3998133.1"/>
    </source>
</evidence>
<accession>A0A9P1G301</accession>
<proteinExistence type="predicted"/>
<reference evidence="3" key="2">
    <citation type="submission" date="2024-04" db="EMBL/GenBank/DDBJ databases">
        <authorList>
            <person name="Chen Y."/>
            <person name="Shah S."/>
            <person name="Dougan E. K."/>
            <person name="Thang M."/>
            <person name="Chan C."/>
        </authorList>
    </citation>
    <scope>NUCLEOTIDE SEQUENCE [LARGE SCALE GENOMIC DNA]</scope>
</reference>
<dbReference type="EMBL" id="CAMXCT010002435">
    <property type="protein sequence ID" value="CAI3998133.1"/>
    <property type="molecule type" value="Genomic_DNA"/>
</dbReference>
<feature type="compositionally biased region" description="Basic and acidic residues" evidence="1">
    <location>
        <begin position="283"/>
        <end position="296"/>
    </location>
</feature>
<evidence type="ECO:0000313" key="4">
    <source>
        <dbReference type="Proteomes" id="UP001152797"/>
    </source>
</evidence>
<dbReference type="EMBL" id="CAMXCT020002435">
    <property type="protein sequence ID" value="CAL1151508.1"/>
    <property type="molecule type" value="Genomic_DNA"/>
</dbReference>
<name>A0A9P1G301_9DINO</name>